<sequence>MSISSLVRLLISLFVAFVVLAQSDKPHCVVESSNGKSDDSPAIKAAFTKCASNGVIEFKAGVDYNVWTPITHKLNNVDIRVNGNLHLPNSIIKVLQITNGRKVTWFQFSGANVHWIGSSNEKYGWINSYGQQWYDANPPGKTGLEGRPHLFRWAVNQGTVRHFKSRKPMGWNVGISGDNNLITDAIIDAVSSTSAFPFNTDAFGVGARNVTIKNSYILNGDDALAIQNGAHDILFENNTIGYQTHGMSVGSLGGDPNSPADVSNIMFKNITVKGGLYAARFKSWKGGKGLVQNVTWSNIRLENVTFPIFVTQTYQNQALGQQSRPSGQAVRMKDFTWSNFSGTINTQNPGDGSCVKPCWYNDGLPTLRHTEAVILGCDSATSCQNFVLKNINLEPAGGNAHTTQICMNAKSDLNPRLGIGCSNGTFRAI</sequence>
<keyword evidence="7" id="KW-1015">Disulfide bond</keyword>
<keyword evidence="3" id="KW-0964">Secreted</keyword>
<dbReference type="SUPFAM" id="SSF51126">
    <property type="entry name" value="Pectin lyase-like"/>
    <property type="match status" value="1"/>
</dbReference>
<dbReference type="GO" id="GO:0005576">
    <property type="term" value="C:extracellular region"/>
    <property type="evidence" value="ECO:0007669"/>
    <property type="project" value="UniProtKB-SubCell"/>
</dbReference>
<comment type="catalytic activity">
    <reaction evidence="15">
        <text>[(1-&gt;4)-alpha-D-galacturonosyl](n) + H2O = alpha-D-galacturonate + [(1-&gt;4)-alpha-D-galacturonosyl](n-1)</text>
        <dbReference type="Rhea" id="RHEA:14117"/>
        <dbReference type="Rhea" id="RHEA-COMP:14570"/>
        <dbReference type="Rhea" id="RHEA-COMP:14572"/>
        <dbReference type="ChEBI" id="CHEBI:15377"/>
        <dbReference type="ChEBI" id="CHEBI:58658"/>
        <dbReference type="ChEBI" id="CHEBI:140523"/>
        <dbReference type="EC" id="3.2.1.67"/>
    </reaction>
</comment>
<dbReference type="Gene3D" id="2.160.20.10">
    <property type="entry name" value="Single-stranded right-handed beta-helix, Pectin lyase-like"/>
    <property type="match status" value="1"/>
</dbReference>
<dbReference type="EC" id="3.2.1.67" evidence="12"/>
<dbReference type="InterPro" id="IPR011050">
    <property type="entry name" value="Pectin_lyase_fold/virulence"/>
</dbReference>
<dbReference type="Proteomes" id="UP000799302">
    <property type="component" value="Unassembled WGS sequence"/>
</dbReference>
<keyword evidence="4 17" id="KW-0732">Signal</keyword>
<evidence type="ECO:0000256" key="12">
    <source>
        <dbReference type="ARBA" id="ARBA00038933"/>
    </source>
</evidence>
<evidence type="ECO:0000256" key="7">
    <source>
        <dbReference type="ARBA" id="ARBA00023157"/>
    </source>
</evidence>
<dbReference type="GO" id="GO:0047911">
    <property type="term" value="F:galacturan 1,4-alpha-galacturonidase activity"/>
    <property type="evidence" value="ECO:0007669"/>
    <property type="project" value="UniProtKB-EC"/>
</dbReference>
<dbReference type="OrthoDB" id="187139at2759"/>
<feature type="signal peptide" evidence="17">
    <location>
        <begin position="1"/>
        <end position="21"/>
    </location>
</feature>
<dbReference type="PANTHER" id="PTHR31736">
    <property type="match status" value="1"/>
</dbReference>
<dbReference type="InterPro" id="IPR000743">
    <property type="entry name" value="Glyco_hydro_28"/>
</dbReference>
<evidence type="ECO:0000256" key="15">
    <source>
        <dbReference type="ARBA" id="ARBA00048766"/>
    </source>
</evidence>
<evidence type="ECO:0000256" key="3">
    <source>
        <dbReference type="ARBA" id="ARBA00022525"/>
    </source>
</evidence>
<keyword evidence="8" id="KW-0325">Glycoprotein</keyword>
<evidence type="ECO:0000256" key="13">
    <source>
        <dbReference type="ARBA" id="ARBA00041474"/>
    </source>
</evidence>
<evidence type="ECO:0000256" key="10">
    <source>
        <dbReference type="ARBA" id="ARBA00023316"/>
    </source>
</evidence>
<evidence type="ECO:0000256" key="9">
    <source>
        <dbReference type="ARBA" id="ARBA00023295"/>
    </source>
</evidence>
<evidence type="ECO:0000256" key="14">
    <source>
        <dbReference type="ARBA" id="ARBA00042262"/>
    </source>
</evidence>
<dbReference type="InterPro" id="IPR012334">
    <property type="entry name" value="Pectin_lyas_fold"/>
</dbReference>
<comment type="subcellular location">
    <subcellularLocation>
        <location evidence="1">Secreted</location>
    </subcellularLocation>
</comment>
<keyword evidence="5" id="KW-0677">Repeat</keyword>
<proteinExistence type="inferred from homology"/>
<evidence type="ECO:0000256" key="4">
    <source>
        <dbReference type="ARBA" id="ARBA00022729"/>
    </source>
</evidence>
<comment type="similarity">
    <text evidence="2 16">Belongs to the glycosyl hydrolase 28 family.</text>
</comment>
<keyword evidence="6 16" id="KW-0378">Hydrolase</keyword>
<evidence type="ECO:0000256" key="16">
    <source>
        <dbReference type="RuleBase" id="RU361169"/>
    </source>
</evidence>
<accession>A0A6A6UBW6</accession>
<evidence type="ECO:0000256" key="8">
    <source>
        <dbReference type="ARBA" id="ARBA00023180"/>
    </source>
</evidence>
<evidence type="ECO:0000256" key="1">
    <source>
        <dbReference type="ARBA" id="ARBA00004613"/>
    </source>
</evidence>
<gene>
    <name evidence="18" type="ORF">BT63DRAFT_374657</name>
</gene>
<feature type="chain" id="PRO_5025606164" description="galacturonan 1,4-alpha-galacturonidase" evidence="17">
    <location>
        <begin position="22"/>
        <end position="429"/>
    </location>
</feature>
<keyword evidence="19" id="KW-1185">Reference proteome</keyword>
<evidence type="ECO:0000256" key="2">
    <source>
        <dbReference type="ARBA" id="ARBA00008834"/>
    </source>
</evidence>
<dbReference type="GO" id="GO:0004650">
    <property type="term" value="F:polygalacturonase activity"/>
    <property type="evidence" value="ECO:0007669"/>
    <property type="project" value="InterPro"/>
</dbReference>
<keyword evidence="9 16" id="KW-0326">Glycosidase</keyword>
<dbReference type="AlphaFoldDB" id="A0A6A6UBW6"/>
<dbReference type="Pfam" id="PF00295">
    <property type="entry name" value="Glyco_hydro_28"/>
    <property type="match status" value="1"/>
</dbReference>
<evidence type="ECO:0000256" key="6">
    <source>
        <dbReference type="ARBA" id="ARBA00022801"/>
    </source>
</evidence>
<dbReference type="GO" id="GO:0005975">
    <property type="term" value="P:carbohydrate metabolic process"/>
    <property type="evidence" value="ECO:0007669"/>
    <property type="project" value="InterPro"/>
</dbReference>
<dbReference type="GO" id="GO:0071555">
    <property type="term" value="P:cell wall organization"/>
    <property type="evidence" value="ECO:0007669"/>
    <property type="project" value="UniProtKB-KW"/>
</dbReference>
<protein>
    <recommendedName>
        <fullName evidence="12">galacturonan 1,4-alpha-galacturonidase</fullName>
        <ecNumber evidence="12">3.2.1.67</ecNumber>
    </recommendedName>
    <alternativeName>
        <fullName evidence="13">Galacturan 1,4-alpha-galacturonidase C</fullName>
    </alternativeName>
    <alternativeName>
        <fullName evidence="14">Poly(1,4-alpha-D-galacturonide)galacturonohydrolase C</fullName>
    </alternativeName>
</protein>
<comment type="function">
    <text evidence="11">Specific in hydrolyzing the terminal glycosidic bond of polygalacturonic acid and oligogalacturonates.</text>
</comment>
<organism evidence="18 19">
    <name type="scientific">Microthyrium microscopicum</name>
    <dbReference type="NCBI Taxonomy" id="703497"/>
    <lineage>
        <taxon>Eukaryota</taxon>
        <taxon>Fungi</taxon>
        <taxon>Dikarya</taxon>
        <taxon>Ascomycota</taxon>
        <taxon>Pezizomycotina</taxon>
        <taxon>Dothideomycetes</taxon>
        <taxon>Dothideomycetes incertae sedis</taxon>
        <taxon>Microthyriales</taxon>
        <taxon>Microthyriaceae</taxon>
        <taxon>Microthyrium</taxon>
    </lineage>
</organism>
<evidence type="ECO:0000313" key="19">
    <source>
        <dbReference type="Proteomes" id="UP000799302"/>
    </source>
</evidence>
<keyword evidence="10" id="KW-0961">Cell wall biogenesis/degradation</keyword>
<name>A0A6A6UBW6_9PEZI</name>
<evidence type="ECO:0000256" key="17">
    <source>
        <dbReference type="SAM" id="SignalP"/>
    </source>
</evidence>
<dbReference type="PANTHER" id="PTHR31736:SF11">
    <property type="entry name" value="EXOPOLYGALACTURONASE C-RELATED"/>
    <property type="match status" value="1"/>
</dbReference>
<evidence type="ECO:0000313" key="18">
    <source>
        <dbReference type="EMBL" id="KAF2668598.1"/>
    </source>
</evidence>
<evidence type="ECO:0000256" key="5">
    <source>
        <dbReference type="ARBA" id="ARBA00022737"/>
    </source>
</evidence>
<reference evidence="18" key="1">
    <citation type="journal article" date="2020" name="Stud. Mycol.">
        <title>101 Dothideomycetes genomes: a test case for predicting lifestyles and emergence of pathogens.</title>
        <authorList>
            <person name="Haridas S."/>
            <person name="Albert R."/>
            <person name="Binder M."/>
            <person name="Bloem J."/>
            <person name="Labutti K."/>
            <person name="Salamov A."/>
            <person name="Andreopoulos B."/>
            <person name="Baker S."/>
            <person name="Barry K."/>
            <person name="Bills G."/>
            <person name="Bluhm B."/>
            <person name="Cannon C."/>
            <person name="Castanera R."/>
            <person name="Culley D."/>
            <person name="Daum C."/>
            <person name="Ezra D."/>
            <person name="Gonzalez J."/>
            <person name="Henrissat B."/>
            <person name="Kuo A."/>
            <person name="Liang C."/>
            <person name="Lipzen A."/>
            <person name="Lutzoni F."/>
            <person name="Magnuson J."/>
            <person name="Mondo S."/>
            <person name="Nolan M."/>
            <person name="Ohm R."/>
            <person name="Pangilinan J."/>
            <person name="Park H.-J."/>
            <person name="Ramirez L."/>
            <person name="Alfaro M."/>
            <person name="Sun H."/>
            <person name="Tritt A."/>
            <person name="Yoshinaga Y."/>
            <person name="Zwiers L.-H."/>
            <person name="Turgeon B."/>
            <person name="Goodwin S."/>
            <person name="Spatafora J."/>
            <person name="Crous P."/>
            <person name="Grigoriev I."/>
        </authorList>
    </citation>
    <scope>NUCLEOTIDE SEQUENCE</scope>
    <source>
        <strain evidence="18">CBS 115976</strain>
    </source>
</reference>
<evidence type="ECO:0000256" key="11">
    <source>
        <dbReference type="ARBA" id="ARBA00037312"/>
    </source>
</evidence>
<dbReference type="EMBL" id="MU004236">
    <property type="protein sequence ID" value="KAF2668598.1"/>
    <property type="molecule type" value="Genomic_DNA"/>
</dbReference>